<feature type="compositionally biased region" description="Basic residues" evidence="1">
    <location>
        <begin position="14"/>
        <end position="25"/>
    </location>
</feature>
<dbReference type="AlphaFoldDB" id="A0A835CF03"/>
<dbReference type="EMBL" id="JAAIUW010000003">
    <property type="protein sequence ID" value="KAF7839729.1"/>
    <property type="molecule type" value="Genomic_DNA"/>
</dbReference>
<evidence type="ECO:0000313" key="2">
    <source>
        <dbReference type="EMBL" id="KAF7839729.1"/>
    </source>
</evidence>
<sequence length="48" mass="5610">MTARHERRAERREHPKSRNLRTKKKAREDSEKHSQTLSSATFFNSVGG</sequence>
<comment type="caution">
    <text evidence="2">The sequence shown here is derived from an EMBL/GenBank/DDBJ whole genome shotgun (WGS) entry which is preliminary data.</text>
</comment>
<protein>
    <submittedName>
        <fullName evidence="2">Uncharacterized protein</fullName>
    </submittedName>
</protein>
<feature type="region of interest" description="Disordered" evidence="1">
    <location>
        <begin position="1"/>
        <end position="48"/>
    </location>
</feature>
<keyword evidence="3" id="KW-1185">Reference proteome</keyword>
<evidence type="ECO:0000256" key="1">
    <source>
        <dbReference type="SAM" id="MobiDB-lite"/>
    </source>
</evidence>
<accession>A0A835CF03</accession>
<organism evidence="2 3">
    <name type="scientific">Senna tora</name>
    <dbReference type="NCBI Taxonomy" id="362788"/>
    <lineage>
        <taxon>Eukaryota</taxon>
        <taxon>Viridiplantae</taxon>
        <taxon>Streptophyta</taxon>
        <taxon>Embryophyta</taxon>
        <taxon>Tracheophyta</taxon>
        <taxon>Spermatophyta</taxon>
        <taxon>Magnoliopsida</taxon>
        <taxon>eudicotyledons</taxon>
        <taxon>Gunneridae</taxon>
        <taxon>Pentapetalae</taxon>
        <taxon>rosids</taxon>
        <taxon>fabids</taxon>
        <taxon>Fabales</taxon>
        <taxon>Fabaceae</taxon>
        <taxon>Caesalpinioideae</taxon>
        <taxon>Cassia clade</taxon>
        <taxon>Senna</taxon>
    </lineage>
</organism>
<evidence type="ECO:0000313" key="3">
    <source>
        <dbReference type="Proteomes" id="UP000634136"/>
    </source>
</evidence>
<reference evidence="2" key="1">
    <citation type="submission" date="2020-09" db="EMBL/GenBank/DDBJ databases">
        <title>Genome-Enabled Discovery of Anthraquinone Biosynthesis in Senna tora.</title>
        <authorList>
            <person name="Kang S.-H."/>
            <person name="Pandey R.P."/>
            <person name="Lee C.-M."/>
            <person name="Sim J.-S."/>
            <person name="Jeong J.-T."/>
            <person name="Choi B.-S."/>
            <person name="Jung M."/>
            <person name="Ginzburg D."/>
            <person name="Zhao K."/>
            <person name="Won S.Y."/>
            <person name="Oh T.-J."/>
            <person name="Yu Y."/>
            <person name="Kim N.-H."/>
            <person name="Lee O.R."/>
            <person name="Lee T.-H."/>
            <person name="Bashyal P."/>
            <person name="Kim T.-S."/>
            <person name="Lee W.-H."/>
            <person name="Kawkins C."/>
            <person name="Kim C.-K."/>
            <person name="Kim J.S."/>
            <person name="Ahn B.O."/>
            <person name="Rhee S.Y."/>
            <person name="Sohng J.K."/>
        </authorList>
    </citation>
    <scope>NUCLEOTIDE SEQUENCE</scope>
    <source>
        <tissue evidence="2">Leaf</tissue>
    </source>
</reference>
<proteinExistence type="predicted"/>
<feature type="compositionally biased region" description="Polar residues" evidence="1">
    <location>
        <begin position="35"/>
        <end position="48"/>
    </location>
</feature>
<dbReference type="Proteomes" id="UP000634136">
    <property type="component" value="Unassembled WGS sequence"/>
</dbReference>
<name>A0A835CF03_9FABA</name>
<gene>
    <name evidence="2" type="ORF">G2W53_008211</name>
</gene>